<feature type="domain" description="HTH hxlR-type" evidence="4">
    <location>
        <begin position="24"/>
        <end position="122"/>
    </location>
</feature>
<proteinExistence type="predicted"/>
<dbReference type="PROSITE" id="PS51118">
    <property type="entry name" value="HTH_HXLR"/>
    <property type="match status" value="1"/>
</dbReference>
<accession>A0A5N6B635</accession>
<dbReference type="PANTHER" id="PTHR33204:SF37">
    <property type="entry name" value="HTH-TYPE TRANSCRIPTIONAL REGULATOR YODB"/>
    <property type="match status" value="1"/>
</dbReference>
<dbReference type="GO" id="GO:0003700">
    <property type="term" value="F:DNA-binding transcription factor activity"/>
    <property type="evidence" value="ECO:0007669"/>
    <property type="project" value="InterPro"/>
</dbReference>
<gene>
    <name evidence="5" type="ORF">FH610_039050</name>
</gene>
<dbReference type="PANTHER" id="PTHR33204">
    <property type="entry name" value="TRANSCRIPTIONAL REGULATOR, MARR FAMILY"/>
    <property type="match status" value="1"/>
</dbReference>
<evidence type="ECO:0000313" key="5">
    <source>
        <dbReference type="EMBL" id="KAB8175660.1"/>
    </source>
</evidence>
<organism evidence="5 6">
    <name type="scientific">Microbispora catharanthi</name>
    <dbReference type="NCBI Taxonomy" id="1712871"/>
    <lineage>
        <taxon>Bacteria</taxon>
        <taxon>Bacillati</taxon>
        <taxon>Actinomycetota</taxon>
        <taxon>Actinomycetes</taxon>
        <taxon>Streptosporangiales</taxon>
        <taxon>Streptosporangiaceae</taxon>
        <taxon>Microbispora</taxon>
    </lineage>
</organism>
<evidence type="ECO:0000256" key="3">
    <source>
        <dbReference type="ARBA" id="ARBA00023163"/>
    </source>
</evidence>
<dbReference type="RefSeq" id="WP_139580278.1">
    <property type="nucleotide sequence ID" value="NZ_VDMA02000034.1"/>
</dbReference>
<keyword evidence="1" id="KW-0805">Transcription regulation</keyword>
<keyword evidence="6" id="KW-1185">Reference proteome</keyword>
<dbReference type="SUPFAM" id="SSF46785">
    <property type="entry name" value="Winged helix' DNA-binding domain"/>
    <property type="match status" value="1"/>
</dbReference>
<dbReference type="InterPro" id="IPR011991">
    <property type="entry name" value="ArsR-like_HTH"/>
</dbReference>
<dbReference type="InterPro" id="IPR001845">
    <property type="entry name" value="HTH_ArsR_DNA-bd_dom"/>
</dbReference>
<dbReference type="SMART" id="SM00418">
    <property type="entry name" value="HTH_ARSR"/>
    <property type="match status" value="1"/>
</dbReference>
<dbReference type="GO" id="GO:0003677">
    <property type="term" value="F:DNA binding"/>
    <property type="evidence" value="ECO:0007669"/>
    <property type="project" value="UniProtKB-KW"/>
</dbReference>
<evidence type="ECO:0000259" key="4">
    <source>
        <dbReference type="PROSITE" id="PS51118"/>
    </source>
</evidence>
<reference evidence="5 6" key="1">
    <citation type="submission" date="2019-10" db="EMBL/GenBank/DDBJ databases">
        <title>Nonomuraea sp. nov., isolated from Phyllanthus amarus.</title>
        <authorList>
            <person name="Klykleung N."/>
            <person name="Tanasupawat S."/>
        </authorList>
    </citation>
    <scope>NUCLEOTIDE SEQUENCE [LARGE SCALE GENOMIC DNA]</scope>
    <source>
        <strain evidence="5 6">CR1-09</strain>
    </source>
</reference>
<protein>
    <submittedName>
        <fullName evidence="5">Transcriptional regulator</fullName>
    </submittedName>
</protein>
<dbReference type="InterPro" id="IPR036390">
    <property type="entry name" value="WH_DNA-bd_sf"/>
</dbReference>
<dbReference type="EMBL" id="VDMA02000034">
    <property type="protein sequence ID" value="KAB8175660.1"/>
    <property type="molecule type" value="Genomic_DNA"/>
</dbReference>
<dbReference type="Gene3D" id="1.10.10.10">
    <property type="entry name" value="Winged helix-like DNA-binding domain superfamily/Winged helix DNA-binding domain"/>
    <property type="match status" value="1"/>
</dbReference>
<comment type="caution">
    <text evidence="5">The sequence shown here is derived from an EMBL/GenBank/DDBJ whole genome shotgun (WGS) entry which is preliminary data.</text>
</comment>
<evidence type="ECO:0000256" key="1">
    <source>
        <dbReference type="ARBA" id="ARBA00023015"/>
    </source>
</evidence>
<evidence type="ECO:0000313" key="6">
    <source>
        <dbReference type="Proteomes" id="UP000313066"/>
    </source>
</evidence>
<keyword evidence="2" id="KW-0238">DNA-binding</keyword>
<keyword evidence="3" id="KW-0804">Transcription</keyword>
<dbReference type="Pfam" id="PF01638">
    <property type="entry name" value="HxlR"/>
    <property type="match status" value="1"/>
</dbReference>
<name>A0A5N6B635_9ACTN</name>
<dbReference type="InterPro" id="IPR002577">
    <property type="entry name" value="HTH_HxlR"/>
</dbReference>
<dbReference type="CDD" id="cd00090">
    <property type="entry name" value="HTH_ARSR"/>
    <property type="match status" value="1"/>
</dbReference>
<dbReference type="AlphaFoldDB" id="A0A5N6B635"/>
<sequence length="136" mass="15255">MATQTAAERREDARQRYNAYVATCPSRKLLDTLSDKWVSLALTALAGGPLRYSELARTIAGVSQKMLTQTLRTMERDGLVSRAVTPSVPVRVDYRLTPLGEDLMPLLEAIKRWAEIHMEDVEAAREAYDRCSDSEP</sequence>
<evidence type="ECO:0000256" key="2">
    <source>
        <dbReference type="ARBA" id="ARBA00023125"/>
    </source>
</evidence>
<dbReference type="Proteomes" id="UP000313066">
    <property type="component" value="Unassembled WGS sequence"/>
</dbReference>
<dbReference type="InterPro" id="IPR036388">
    <property type="entry name" value="WH-like_DNA-bd_sf"/>
</dbReference>